<reference evidence="3" key="1">
    <citation type="journal article" date="2020" name="Stud. Mycol.">
        <title>101 Dothideomycetes genomes: a test case for predicting lifestyles and emergence of pathogens.</title>
        <authorList>
            <person name="Haridas S."/>
            <person name="Albert R."/>
            <person name="Binder M."/>
            <person name="Bloem J."/>
            <person name="Labutti K."/>
            <person name="Salamov A."/>
            <person name="Andreopoulos B."/>
            <person name="Baker S."/>
            <person name="Barry K."/>
            <person name="Bills G."/>
            <person name="Bluhm B."/>
            <person name="Cannon C."/>
            <person name="Castanera R."/>
            <person name="Culley D."/>
            <person name="Daum C."/>
            <person name="Ezra D."/>
            <person name="Gonzalez J."/>
            <person name="Henrissat B."/>
            <person name="Kuo A."/>
            <person name="Liang C."/>
            <person name="Lipzen A."/>
            <person name="Lutzoni F."/>
            <person name="Magnuson J."/>
            <person name="Mondo S."/>
            <person name="Nolan M."/>
            <person name="Ohm R."/>
            <person name="Pangilinan J."/>
            <person name="Park H.-J."/>
            <person name="Ramirez L."/>
            <person name="Alfaro M."/>
            <person name="Sun H."/>
            <person name="Tritt A."/>
            <person name="Yoshinaga Y."/>
            <person name="Zwiers L.-H."/>
            <person name="Turgeon B."/>
            <person name="Goodwin S."/>
            <person name="Spatafora J."/>
            <person name="Crous P."/>
            <person name="Grigoriev I."/>
        </authorList>
    </citation>
    <scope>NUCLEOTIDE SEQUENCE</scope>
    <source>
        <strain evidence="3">CBS 473.64</strain>
    </source>
</reference>
<proteinExistence type="inferred from homology"/>
<dbReference type="PANTHER" id="PTHR33365">
    <property type="entry name" value="YALI0B05434P"/>
    <property type="match status" value="1"/>
</dbReference>
<dbReference type="PANTHER" id="PTHR33365:SF12">
    <property type="entry name" value="TAT PATHWAY SIGNAL SEQUENCE"/>
    <property type="match status" value="1"/>
</dbReference>
<dbReference type="GO" id="GO:0043386">
    <property type="term" value="P:mycotoxin biosynthetic process"/>
    <property type="evidence" value="ECO:0007669"/>
    <property type="project" value="InterPro"/>
</dbReference>
<accession>A0A6A6SDY1</accession>
<name>A0A6A6SDY1_9PLEO</name>
<gene>
    <name evidence="3" type="ORF">P280DRAFT_512253</name>
</gene>
<feature type="region of interest" description="Disordered" evidence="2">
    <location>
        <begin position="58"/>
        <end position="104"/>
    </location>
</feature>
<evidence type="ECO:0000313" key="4">
    <source>
        <dbReference type="Proteomes" id="UP000799753"/>
    </source>
</evidence>
<dbReference type="EMBL" id="MU006776">
    <property type="protein sequence ID" value="KAF2646046.1"/>
    <property type="molecule type" value="Genomic_DNA"/>
</dbReference>
<evidence type="ECO:0000256" key="1">
    <source>
        <dbReference type="ARBA" id="ARBA00035112"/>
    </source>
</evidence>
<dbReference type="InterPro" id="IPR021765">
    <property type="entry name" value="UstYa-like"/>
</dbReference>
<evidence type="ECO:0000313" key="3">
    <source>
        <dbReference type="EMBL" id="KAF2646046.1"/>
    </source>
</evidence>
<feature type="compositionally biased region" description="Low complexity" evidence="2">
    <location>
        <begin position="67"/>
        <end position="88"/>
    </location>
</feature>
<evidence type="ECO:0000256" key="2">
    <source>
        <dbReference type="SAM" id="MobiDB-lite"/>
    </source>
</evidence>
<dbReference type="OrthoDB" id="3687641at2759"/>
<dbReference type="Proteomes" id="UP000799753">
    <property type="component" value="Unassembled WGS sequence"/>
</dbReference>
<dbReference type="Pfam" id="PF11807">
    <property type="entry name" value="UstYa"/>
    <property type="match status" value="1"/>
</dbReference>
<organism evidence="3 4">
    <name type="scientific">Massarina eburnea CBS 473.64</name>
    <dbReference type="NCBI Taxonomy" id="1395130"/>
    <lineage>
        <taxon>Eukaryota</taxon>
        <taxon>Fungi</taxon>
        <taxon>Dikarya</taxon>
        <taxon>Ascomycota</taxon>
        <taxon>Pezizomycotina</taxon>
        <taxon>Dothideomycetes</taxon>
        <taxon>Pleosporomycetidae</taxon>
        <taxon>Pleosporales</taxon>
        <taxon>Massarineae</taxon>
        <taxon>Massarinaceae</taxon>
        <taxon>Massarina</taxon>
    </lineage>
</organism>
<comment type="similarity">
    <text evidence="1">Belongs to the ustYa family.</text>
</comment>
<protein>
    <submittedName>
        <fullName evidence="3">Uncharacterized protein</fullName>
    </submittedName>
</protein>
<sequence>MTTQGSILPLIPSQLITSHLCYLDLPISIPISSNKNIVMMHPQPPKTTTNIEHADLGLANLDDDNDSNPLLSKSSHPPSSSTNSTGSTAIANTEKYKDEELDERDFMHPTRSRDLVTRLFKTLLLAGLAWVCFLETVRLGVAVVGKEGALPYSPANEALSYHPRRIWQDGDLPSRFEKPPSPELDQEWEDLLTGQNIRISPDEMHTLGENLTNRVQLEDGNYLGLMSVWHNLHCLDILRKVVNWEYYFPRLTEEERGTEVWSVGHLNHCIERIRTDLVCHADVAVWIPEWAPKAHHPDGMVMKANGRTTCVDWEGLDAWARKRALREGAYRLKVNPFEKGEV</sequence>
<feature type="compositionally biased region" description="Basic and acidic residues" evidence="2">
    <location>
        <begin position="94"/>
        <end position="104"/>
    </location>
</feature>
<dbReference type="AlphaFoldDB" id="A0A6A6SDY1"/>
<keyword evidence="4" id="KW-1185">Reference proteome</keyword>